<feature type="region of interest" description="Disordered" evidence="1">
    <location>
        <begin position="31"/>
        <end position="74"/>
    </location>
</feature>
<name>A0A067K3N1_JATCU</name>
<organism evidence="2 3">
    <name type="scientific">Jatropha curcas</name>
    <name type="common">Barbados nut</name>
    <dbReference type="NCBI Taxonomy" id="180498"/>
    <lineage>
        <taxon>Eukaryota</taxon>
        <taxon>Viridiplantae</taxon>
        <taxon>Streptophyta</taxon>
        <taxon>Embryophyta</taxon>
        <taxon>Tracheophyta</taxon>
        <taxon>Spermatophyta</taxon>
        <taxon>Magnoliopsida</taxon>
        <taxon>eudicotyledons</taxon>
        <taxon>Gunneridae</taxon>
        <taxon>Pentapetalae</taxon>
        <taxon>rosids</taxon>
        <taxon>fabids</taxon>
        <taxon>Malpighiales</taxon>
        <taxon>Euphorbiaceae</taxon>
        <taxon>Crotonoideae</taxon>
        <taxon>Jatropheae</taxon>
        <taxon>Jatropha</taxon>
    </lineage>
</organism>
<evidence type="ECO:0000313" key="3">
    <source>
        <dbReference type="Proteomes" id="UP000027138"/>
    </source>
</evidence>
<protein>
    <submittedName>
        <fullName evidence="2">Uncharacterized protein</fullName>
    </submittedName>
</protein>
<dbReference type="AlphaFoldDB" id="A0A067K3N1"/>
<dbReference type="Proteomes" id="UP000027138">
    <property type="component" value="Unassembled WGS sequence"/>
</dbReference>
<feature type="compositionally biased region" description="Polar residues" evidence="1">
    <location>
        <begin position="31"/>
        <end position="43"/>
    </location>
</feature>
<gene>
    <name evidence="2" type="ORF">JCGZ_16400</name>
</gene>
<dbReference type="EMBL" id="KK914647">
    <property type="protein sequence ID" value="KDP30702.1"/>
    <property type="molecule type" value="Genomic_DNA"/>
</dbReference>
<proteinExistence type="predicted"/>
<evidence type="ECO:0000256" key="1">
    <source>
        <dbReference type="SAM" id="MobiDB-lite"/>
    </source>
</evidence>
<accession>A0A067K3N1</accession>
<sequence length="74" mass="7788">MADNTVNETGFSPAQLRAITDIIAAALAQERAQNQVPPSSGNQLVVEERETPEPTSGNQVLAGNVASVENDLIK</sequence>
<evidence type="ECO:0000313" key="2">
    <source>
        <dbReference type="EMBL" id="KDP30702.1"/>
    </source>
</evidence>
<keyword evidence="3" id="KW-1185">Reference proteome</keyword>
<reference evidence="2 3" key="1">
    <citation type="journal article" date="2014" name="PLoS ONE">
        <title>Global Analysis of Gene Expression Profiles in Physic Nut (Jatropha curcas L.) Seedlings Exposed to Salt Stress.</title>
        <authorList>
            <person name="Zhang L."/>
            <person name="Zhang C."/>
            <person name="Wu P."/>
            <person name="Chen Y."/>
            <person name="Li M."/>
            <person name="Jiang H."/>
            <person name="Wu G."/>
        </authorList>
    </citation>
    <scope>NUCLEOTIDE SEQUENCE [LARGE SCALE GENOMIC DNA]</scope>
    <source>
        <strain evidence="3">cv. GZQX0401</strain>
        <tissue evidence="2">Young leaves</tissue>
    </source>
</reference>